<keyword evidence="10" id="KW-1185">Reference proteome</keyword>
<evidence type="ECO:0000256" key="5">
    <source>
        <dbReference type="ARBA" id="ARBA00022989"/>
    </source>
</evidence>
<evidence type="ECO:0000313" key="9">
    <source>
        <dbReference type="EMBL" id="AYG00017.1"/>
    </source>
</evidence>
<feature type="transmembrane region" description="Helical" evidence="7">
    <location>
        <begin position="141"/>
        <end position="162"/>
    </location>
</feature>
<keyword evidence="2" id="KW-0813">Transport</keyword>
<organism evidence="9 10">
    <name type="scientific">Lactococcus allomyrinae</name>
    <dbReference type="NCBI Taxonomy" id="2419773"/>
    <lineage>
        <taxon>Bacteria</taxon>
        <taxon>Bacillati</taxon>
        <taxon>Bacillota</taxon>
        <taxon>Bacilli</taxon>
        <taxon>Lactobacillales</taxon>
        <taxon>Streptococcaceae</taxon>
        <taxon>Lactococcus</taxon>
    </lineage>
</organism>
<feature type="transmembrane region" description="Helical" evidence="7">
    <location>
        <begin position="373"/>
        <end position="397"/>
    </location>
</feature>
<proteinExistence type="predicted"/>
<evidence type="ECO:0000256" key="2">
    <source>
        <dbReference type="ARBA" id="ARBA00022448"/>
    </source>
</evidence>
<reference evidence="9 10" key="1">
    <citation type="submission" date="2018-09" db="EMBL/GenBank/DDBJ databases">
        <title>Genome sequencing of strain 1JSPR-7.</title>
        <authorList>
            <person name="Heo J."/>
            <person name="Kim S.-J."/>
            <person name="Kwon S.-W."/>
        </authorList>
    </citation>
    <scope>NUCLEOTIDE SEQUENCE [LARGE SCALE GENOMIC DNA]</scope>
    <source>
        <strain evidence="9 10">1JSPR-7</strain>
    </source>
</reference>
<evidence type="ECO:0000259" key="8">
    <source>
        <dbReference type="PROSITE" id="PS50850"/>
    </source>
</evidence>
<evidence type="ECO:0000256" key="1">
    <source>
        <dbReference type="ARBA" id="ARBA00004651"/>
    </source>
</evidence>
<keyword evidence="4 7" id="KW-0812">Transmembrane</keyword>
<evidence type="ECO:0000256" key="6">
    <source>
        <dbReference type="ARBA" id="ARBA00023136"/>
    </source>
</evidence>
<dbReference type="InterPro" id="IPR011701">
    <property type="entry name" value="MFS"/>
</dbReference>
<dbReference type="InterPro" id="IPR036259">
    <property type="entry name" value="MFS_trans_sf"/>
</dbReference>
<dbReference type="Pfam" id="PF07690">
    <property type="entry name" value="MFS_1"/>
    <property type="match status" value="1"/>
</dbReference>
<gene>
    <name evidence="9" type="ORF">D7I46_02270</name>
</gene>
<dbReference type="EMBL" id="CP032627">
    <property type="protein sequence ID" value="AYG00017.1"/>
    <property type="molecule type" value="Genomic_DNA"/>
</dbReference>
<comment type="subcellular location">
    <subcellularLocation>
        <location evidence="1">Cell membrane</location>
        <topology evidence="1">Multi-pass membrane protein</topology>
    </subcellularLocation>
</comment>
<dbReference type="Gene3D" id="1.20.1720.10">
    <property type="entry name" value="Multidrug resistance protein D"/>
    <property type="match status" value="1"/>
</dbReference>
<evidence type="ECO:0000256" key="7">
    <source>
        <dbReference type="SAM" id="Phobius"/>
    </source>
</evidence>
<dbReference type="PANTHER" id="PTHR42718">
    <property type="entry name" value="MAJOR FACILITATOR SUPERFAMILY MULTIDRUG TRANSPORTER MFSC"/>
    <property type="match status" value="1"/>
</dbReference>
<dbReference type="NCBIfam" id="TIGR00711">
    <property type="entry name" value="efflux_EmrB"/>
    <property type="match status" value="1"/>
</dbReference>
<feature type="transmembrane region" description="Helical" evidence="7">
    <location>
        <begin position="281"/>
        <end position="306"/>
    </location>
</feature>
<evidence type="ECO:0000256" key="4">
    <source>
        <dbReference type="ARBA" id="ARBA00022692"/>
    </source>
</evidence>
<dbReference type="GO" id="GO:0005886">
    <property type="term" value="C:plasma membrane"/>
    <property type="evidence" value="ECO:0007669"/>
    <property type="project" value="UniProtKB-SubCell"/>
</dbReference>
<dbReference type="PROSITE" id="PS50850">
    <property type="entry name" value="MFS"/>
    <property type="match status" value="1"/>
</dbReference>
<dbReference type="KEGG" id="lact:D7I46_02270"/>
<feature type="transmembrane region" description="Helical" evidence="7">
    <location>
        <begin position="346"/>
        <end position="367"/>
    </location>
</feature>
<dbReference type="Proteomes" id="UP000269374">
    <property type="component" value="Chromosome"/>
</dbReference>
<dbReference type="SUPFAM" id="SSF103473">
    <property type="entry name" value="MFS general substrate transporter"/>
    <property type="match status" value="1"/>
</dbReference>
<accession>A0A387BG91</accession>
<feature type="transmembrane region" description="Helical" evidence="7">
    <location>
        <begin position="54"/>
        <end position="73"/>
    </location>
</feature>
<dbReference type="InterPro" id="IPR020846">
    <property type="entry name" value="MFS_dom"/>
</dbReference>
<feature type="transmembrane region" description="Helical" evidence="7">
    <location>
        <begin position="464"/>
        <end position="485"/>
    </location>
</feature>
<feature type="transmembrane region" description="Helical" evidence="7">
    <location>
        <begin position="12"/>
        <end position="34"/>
    </location>
</feature>
<dbReference type="AlphaFoldDB" id="A0A387BG91"/>
<feature type="transmembrane region" description="Helical" evidence="7">
    <location>
        <begin position="244"/>
        <end position="261"/>
    </location>
</feature>
<dbReference type="PANTHER" id="PTHR42718:SF24">
    <property type="entry name" value="MAJOR FACILITATOR SUPERFAMILY (MFS) PROFILE DOMAIN-CONTAINING PROTEIN"/>
    <property type="match status" value="1"/>
</dbReference>
<keyword evidence="5 7" id="KW-1133">Transmembrane helix</keyword>
<keyword evidence="6 7" id="KW-0472">Membrane</keyword>
<dbReference type="InterPro" id="IPR004638">
    <property type="entry name" value="EmrB-like"/>
</dbReference>
<feature type="transmembrane region" description="Helical" evidence="7">
    <location>
        <begin position="318"/>
        <end position="339"/>
    </location>
</feature>
<dbReference type="OrthoDB" id="9816041at2"/>
<evidence type="ECO:0000256" key="3">
    <source>
        <dbReference type="ARBA" id="ARBA00022475"/>
    </source>
</evidence>
<dbReference type="GO" id="GO:0022857">
    <property type="term" value="F:transmembrane transporter activity"/>
    <property type="evidence" value="ECO:0007669"/>
    <property type="project" value="InterPro"/>
</dbReference>
<dbReference type="PRINTS" id="PR01036">
    <property type="entry name" value="TCRTETB"/>
</dbReference>
<feature type="transmembrane region" description="Helical" evidence="7">
    <location>
        <begin position="212"/>
        <end position="232"/>
    </location>
</feature>
<sequence length="493" mass="53054">MAKDIHGKVYSLWTLALLVLVATFAGDLNATMLATAVPTLMRDFNISLSTAQQASTWFLLGNGIMIPVTAYLGTRVPTKILYLFSLAVLFLGGIVAITAPSSNYLFFIVGRVIQSLGVGVIITLQMVIFAEIFPEEKRGQAMAIAGLSLAVSPALGPTFAGWVLHKNHSFLGLTLSDSWRSIFIVPTVIIGICLLLAPFIMRDVLKNKTVKLDILSLILTVAGFGLFLYGLTNAGADGWIKFDTVLLPTLSGLILLVIFSLRQLKMTAPFLDLRLLTNKQFSLAALILAFVTMAMMGVEIILPVYLQEIRGLSALGSGLTLLPGTLIMTVAMPVFGGIYDKIGGKILSICGFSALTLATVPFVFVSSSTPHSWIIFFYAIRAVSIAAVMMPMMSAVMDAVRPSEMTHASALSNTLKQVASALIVAVFTSVTTKVSKDHLPSAHLKVENLALYLTKFINATIKGYSASFLLAVVLGAIGVVFTLFLKNQEKFKE</sequence>
<evidence type="ECO:0000313" key="10">
    <source>
        <dbReference type="Proteomes" id="UP000269374"/>
    </source>
</evidence>
<feature type="transmembrane region" description="Helical" evidence="7">
    <location>
        <begin position="105"/>
        <end position="129"/>
    </location>
</feature>
<feature type="domain" description="Major facilitator superfamily (MFS) profile" evidence="8">
    <location>
        <begin position="15"/>
        <end position="490"/>
    </location>
</feature>
<name>A0A387BG91_9LACT</name>
<keyword evidence="3" id="KW-1003">Cell membrane</keyword>
<protein>
    <submittedName>
        <fullName evidence="9">DHA2 family efflux MFS transporter permease subunit</fullName>
    </submittedName>
</protein>
<dbReference type="Gene3D" id="1.20.1250.20">
    <property type="entry name" value="MFS general substrate transporter like domains"/>
    <property type="match status" value="1"/>
</dbReference>
<feature type="transmembrane region" description="Helical" evidence="7">
    <location>
        <begin position="182"/>
        <end position="200"/>
    </location>
</feature>
<dbReference type="RefSeq" id="WP_120771405.1">
    <property type="nucleotide sequence ID" value="NZ_CP032627.1"/>
</dbReference>
<feature type="transmembrane region" description="Helical" evidence="7">
    <location>
        <begin position="80"/>
        <end position="99"/>
    </location>
</feature>